<proteinExistence type="predicted"/>
<comment type="caution">
    <text evidence="1">The sequence shown here is derived from an EMBL/GenBank/DDBJ whole genome shotgun (WGS) entry which is preliminary data.</text>
</comment>
<sequence>MVIREAGVLFRGFTLVCSSNLQIGKENVNTAAFDDDLRSGLLTAIITFAETAFSSSMVEYFEGKKFVIAFFKTKIQPGDSKGLELLISYAIFDNKKKIDKHVHKVIQPLLSQCISSFKSEFEGTNFTEVAQFNKFKPKLEKLFSF</sequence>
<dbReference type="EMBL" id="BART01006945">
    <property type="protein sequence ID" value="GAG71844.1"/>
    <property type="molecule type" value="Genomic_DNA"/>
</dbReference>
<accession>X0ZR76</accession>
<gene>
    <name evidence="1" type="ORF">S01H4_15845</name>
</gene>
<protein>
    <submittedName>
        <fullName evidence="1">Uncharacterized protein</fullName>
    </submittedName>
</protein>
<organism evidence="1">
    <name type="scientific">marine sediment metagenome</name>
    <dbReference type="NCBI Taxonomy" id="412755"/>
    <lineage>
        <taxon>unclassified sequences</taxon>
        <taxon>metagenomes</taxon>
        <taxon>ecological metagenomes</taxon>
    </lineage>
</organism>
<name>X0ZR76_9ZZZZ</name>
<evidence type="ECO:0000313" key="1">
    <source>
        <dbReference type="EMBL" id="GAG71844.1"/>
    </source>
</evidence>
<dbReference type="AlphaFoldDB" id="X0ZR76"/>
<reference evidence="1" key="1">
    <citation type="journal article" date="2014" name="Front. Microbiol.">
        <title>High frequency of phylogenetically diverse reductive dehalogenase-homologous genes in deep subseafloor sedimentary metagenomes.</title>
        <authorList>
            <person name="Kawai M."/>
            <person name="Futagami T."/>
            <person name="Toyoda A."/>
            <person name="Takaki Y."/>
            <person name="Nishi S."/>
            <person name="Hori S."/>
            <person name="Arai W."/>
            <person name="Tsubouchi T."/>
            <person name="Morono Y."/>
            <person name="Uchiyama I."/>
            <person name="Ito T."/>
            <person name="Fujiyama A."/>
            <person name="Inagaki F."/>
            <person name="Takami H."/>
        </authorList>
    </citation>
    <scope>NUCLEOTIDE SEQUENCE</scope>
    <source>
        <strain evidence="1">Expedition CK06-06</strain>
    </source>
</reference>